<protein>
    <submittedName>
        <fullName evidence="1">Uncharacterized protein</fullName>
    </submittedName>
</protein>
<evidence type="ECO:0000313" key="1">
    <source>
        <dbReference type="EMBL" id="KRZ14165.1"/>
    </source>
</evidence>
<organism evidence="1 2">
    <name type="scientific">Trichinella pseudospiralis</name>
    <name type="common">Parasitic roundworm</name>
    <dbReference type="NCBI Taxonomy" id="6337"/>
    <lineage>
        <taxon>Eukaryota</taxon>
        <taxon>Metazoa</taxon>
        <taxon>Ecdysozoa</taxon>
        <taxon>Nematoda</taxon>
        <taxon>Enoplea</taxon>
        <taxon>Dorylaimia</taxon>
        <taxon>Trichinellida</taxon>
        <taxon>Trichinellidae</taxon>
        <taxon>Trichinella</taxon>
    </lineage>
</organism>
<accession>A0A0V1HX01</accession>
<name>A0A0V1HX01_TRIPS</name>
<sequence>MLIHYEDGSFLKISREISRDVANLESSGYVH</sequence>
<dbReference type="AlphaFoldDB" id="A0A0V1HX01"/>
<proteinExistence type="predicted"/>
<comment type="caution">
    <text evidence="1">The sequence shown here is derived from an EMBL/GenBank/DDBJ whole genome shotgun (WGS) entry which is preliminary data.</text>
</comment>
<dbReference type="Proteomes" id="UP000054826">
    <property type="component" value="Unassembled WGS sequence"/>
</dbReference>
<gene>
    <name evidence="1" type="ORF">T4C_12804</name>
</gene>
<evidence type="ECO:0000313" key="2">
    <source>
        <dbReference type="Proteomes" id="UP000054826"/>
    </source>
</evidence>
<reference evidence="1 2" key="1">
    <citation type="submission" date="2015-01" db="EMBL/GenBank/DDBJ databases">
        <title>Evolution of Trichinella species and genotypes.</title>
        <authorList>
            <person name="Korhonen P.K."/>
            <person name="Edoardo P."/>
            <person name="Giuseppe L.R."/>
            <person name="Gasser R.B."/>
        </authorList>
    </citation>
    <scope>NUCLEOTIDE SEQUENCE [LARGE SCALE GENOMIC DNA]</scope>
    <source>
        <strain evidence="1">ISS176</strain>
    </source>
</reference>
<dbReference type="EMBL" id="JYDV01000532">
    <property type="protein sequence ID" value="KRZ14165.1"/>
    <property type="molecule type" value="Genomic_DNA"/>
</dbReference>